<evidence type="ECO:0000256" key="1">
    <source>
        <dbReference type="ARBA" id="ARBA00004651"/>
    </source>
</evidence>
<accession>A0A9J6GB95</accession>
<evidence type="ECO:0000256" key="4">
    <source>
        <dbReference type="ARBA" id="ARBA00022692"/>
    </source>
</evidence>
<comment type="subcellular location">
    <subcellularLocation>
        <location evidence="1">Cell membrane</location>
        <topology evidence="1">Multi-pass membrane protein</topology>
    </subcellularLocation>
</comment>
<feature type="domain" description="Kazal-like" evidence="9">
    <location>
        <begin position="163"/>
        <end position="215"/>
    </location>
</feature>
<keyword evidence="5 8" id="KW-1133">Transmembrane helix</keyword>
<dbReference type="OrthoDB" id="6509922at2759"/>
<dbReference type="InterPro" id="IPR036058">
    <property type="entry name" value="Kazal_dom_sf"/>
</dbReference>
<evidence type="ECO:0000256" key="3">
    <source>
        <dbReference type="ARBA" id="ARBA00022475"/>
    </source>
</evidence>
<keyword evidence="3" id="KW-1003">Cell membrane</keyword>
<feature type="transmembrane region" description="Helical" evidence="8">
    <location>
        <begin position="341"/>
        <end position="363"/>
    </location>
</feature>
<comment type="similarity">
    <text evidence="2">Belongs to the organo anion transporter (TC 2.A.60) family.</text>
</comment>
<feature type="transmembrane region" description="Helical" evidence="8">
    <location>
        <begin position="126"/>
        <end position="144"/>
    </location>
</feature>
<gene>
    <name evidence="10" type="ORF">HPB48_004220</name>
</gene>
<dbReference type="PANTHER" id="PTHR11388:SF100">
    <property type="entry name" value="SOLUTE CARRIER ORGANIC ANION TRANSPORTER FAMILY MEMBER 4A1"/>
    <property type="match status" value="1"/>
</dbReference>
<dbReference type="InterPro" id="IPR004156">
    <property type="entry name" value="OATP"/>
</dbReference>
<dbReference type="PANTHER" id="PTHR11388">
    <property type="entry name" value="ORGANIC ANION TRANSPORTER"/>
    <property type="match status" value="1"/>
</dbReference>
<dbReference type="VEuPathDB" id="VectorBase:HLOH_060167"/>
<feature type="transmembrane region" description="Helical" evidence="8">
    <location>
        <begin position="93"/>
        <end position="114"/>
    </location>
</feature>
<dbReference type="InterPro" id="IPR036259">
    <property type="entry name" value="MFS_trans_sf"/>
</dbReference>
<evidence type="ECO:0000256" key="8">
    <source>
        <dbReference type="SAM" id="Phobius"/>
    </source>
</evidence>
<evidence type="ECO:0000256" key="2">
    <source>
        <dbReference type="ARBA" id="ARBA00009657"/>
    </source>
</evidence>
<dbReference type="Pfam" id="PF03137">
    <property type="entry name" value="OATP"/>
    <property type="match status" value="2"/>
</dbReference>
<evidence type="ECO:0000256" key="5">
    <source>
        <dbReference type="ARBA" id="ARBA00022989"/>
    </source>
</evidence>
<dbReference type="GO" id="GO:0016323">
    <property type="term" value="C:basolateral plasma membrane"/>
    <property type="evidence" value="ECO:0007669"/>
    <property type="project" value="TreeGrafter"/>
</dbReference>
<protein>
    <recommendedName>
        <fullName evidence="9">Kazal-like domain-containing protein</fullName>
    </recommendedName>
</protein>
<dbReference type="InterPro" id="IPR002350">
    <property type="entry name" value="Kazal_dom"/>
</dbReference>
<dbReference type="GO" id="GO:0015347">
    <property type="term" value="F:sodium-independent organic anion transmembrane transporter activity"/>
    <property type="evidence" value="ECO:0007669"/>
    <property type="project" value="TreeGrafter"/>
</dbReference>
<keyword evidence="6 8" id="KW-0472">Membrane</keyword>
<proteinExistence type="inferred from homology"/>
<dbReference type="SUPFAM" id="SSF100895">
    <property type="entry name" value="Kazal-type serine protease inhibitors"/>
    <property type="match status" value="1"/>
</dbReference>
<sequence>MLMAGQLMAGLGATPINTVTIAYLDENLPKKKSSLYIAYAAVYAEKKADASGVSMLSMLPTGEFGRRITDLPKAIRRLLTNKPFMLLNLAMSFNRPIILVGGGFGAIMGGALVSRWNLDYLGIMRLCMYNSCFSLFGVLTFLFYCQENTYATPEGFVGAPRTTPFDFNCNLQCNCTQSGLNPICGADNVVYLSPCMAGCRREIQINGIKMYSECLCLNDTMVRVPGVSDEEVLLAGVQATRSRCPVDCALLHPYLLGVFLSLSSTFLNAAPSTAASIRCVRAAERSLALGLKTIIIRLLGSIPAPVIFGGIVDQSCLTWKRSCGSMGNCVAYANEGMARGLFYGLLSILITSMVLFYLSMLAYRRNARIRAERKAARTGQKLSRPPASKR</sequence>
<evidence type="ECO:0000259" key="9">
    <source>
        <dbReference type="PROSITE" id="PS51465"/>
    </source>
</evidence>
<evidence type="ECO:0000256" key="6">
    <source>
        <dbReference type="ARBA" id="ARBA00023136"/>
    </source>
</evidence>
<dbReference type="EMBL" id="JABSTR010000006">
    <property type="protein sequence ID" value="KAH9372706.1"/>
    <property type="molecule type" value="Genomic_DNA"/>
</dbReference>
<dbReference type="SUPFAM" id="SSF103473">
    <property type="entry name" value="MFS general substrate transporter"/>
    <property type="match status" value="1"/>
</dbReference>
<feature type="transmembrane region" description="Helical" evidence="8">
    <location>
        <begin position="291"/>
        <end position="312"/>
    </location>
</feature>
<dbReference type="OMA" id="CNCIVVN"/>
<feature type="transmembrane region" description="Helical" evidence="8">
    <location>
        <begin position="251"/>
        <end position="270"/>
    </location>
</feature>
<keyword evidence="7" id="KW-1015">Disulfide bond</keyword>
<dbReference type="GO" id="GO:0043252">
    <property type="term" value="P:sodium-independent organic anion transport"/>
    <property type="evidence" value="ECO:0007669"/>
    <property type="project" value="TreeGrafter"/>
</dbReference>
<dbReference type="Proteomes" id="UP000821853">
    <property type="component" value="Chromosome 4"/>
</dbReference>
<comment type="caution">
    <text evidence="10">The sequence shown here is derived from an EMBL/GenBank/DDBJ whole genome shotgun (WGS) entry which is preliminary data.</text>
</comment>
<keyword evidence="4 8" id="KW-0812">Transmembrane</keyword>
<dbReference type="PROSITE" id="PS51465">
    <property type="entry name" value="KAZAL_2"/>
    <property type="match status" value="1"/>
</dbReference>
<dbReference type="AlphaFoldDB" id="A0A9J6GB95"/>
<keyword evidence="11" id="KW-1185">Reference proteome</keyword>
<reference evidence="10 11" key="1">
    <citation type="journal article" date="2020" name="Cell">
        <title>Large-Scale Comparative Analyses of Tick Genomes Elucidate Their Genetic Diversity and Vector Capacities.</title>
        <authorList>
            <consortium name="Tick Genome and Microbiome Consortium (TIGMIC)"/>
            <person name="Jia N."/>
            <person name="Wang J."/>
            <person name="Shi W."/>
            <person name="Du L."/>
            <person name="Sun Y."/>
            <person name="Zhan W."/>
            <person name="Jiang J.F."/>
            <person name="Wang Q."/>
            <person name="Zhang B."/>
            <person name="Ji P."/>
            <person name="Bell-Sakyi L."/>
            <person name="Cui X.M."/>
            <person name="Yuan T.T."/>
            <person name="Jiang B.G."/>
            <person name="Yang W.F."/>
            <person name="Lam T.T."/>
            <person name="Chang Q.C."/>
            <person name="Ding S.J."/>
            <person name="Wang X.J."/>
            <person name="Zhu J.G."/>
            <person name="Ruan X.D."/>
            <person name="Zhao L."/>
            <person name="Wei J.T."/>
            <person name="Ye R.Z."/>
            <person name="Que T.C."/>
            <person name="Du C.H."/>
            <person name="Zhou Y.H."/>
            <person name="Cheng J.X."/>
            <person name="Dai P.F."/>
            <person name="Guo W.B."/>
            <person name="Han X.H."/>
            <person name="Huang E.J."/>
            <person name="Li L.F."/>
            <person name="Wei W."/>
            <person name="Gao Y.C."/>
            <person name="Liu J.Z."/>
            <person name="Shao H.Z."/>
            <person name="Wang X."/>
            <person name="Wang C.C."/>
            <person name="Yang T.C."/>
            <person name="Huo Q.B."/>
            <person name="Li W."/>
            <person name="Chen H.Y."/>
            <person name="Chen S.E."/>
            <person name="Zhou L.G."/>
            <person name="Ni X.B."/>
            <person name="Tian J.H."/>
            <person name="Sheng Y."/>
            <person name="Liu T."/>
            <person name="Pan Y.S."/>
            <person name="Xia L.Y."/>
            <person name="Li J."/>
            <person name="Zhao F."/>
            <person name="Cao W.C."/>
        </authorList>
    </citation>
    <scope>NUCLEOTIDE SEQUENCE [LARGE SCALE GENOMIC DNA]</scope>
    <source>
        <strain evidence="10">HaeL-2018</strain>
    </source>
</reference>
<dbReference type="Pfam" id="PF07648">
    <property type="entry name" value="Kazal_2"/>
    <property type="match status" value="1"/>
</dbReference>
<evidence type="ECO:0000313" key="11">
    <source>
        <dbReference type="Proteomes" id="UP000821853"/>
    </source>
</evidence>
<evidence type="ECO:0000256" key="7">
    <source>
        <dbReference type="ARBA" id="ARBA00023157"/>
    </source>
</evidence>
<organism evidence="10 11">
    <name type="scientific">Haemaphysalis longicornis</name>
    <name type="common">Bush tick</name>
    <dbReference type="NCBI Taxonomy" id="44386"/>
    <lineage>
        <taxon>Eukaryota</taxon>
        <taxon>Metazoa</taxon>
        <taxon>Ecdysozoa</taxon>
        <taxon>Arthropoda</taxon>
        <taxon>Chelicerata</taxon>
        <taxon>Arachnida</taxon>
        <taxon>Acari</taxon>
        <taxon>Parasitiformes</taxon>
        <taxon>Ixodida</taxon>
        <taxon>Ixodoidea</taxon>
        <taxon>Ixodidae</taxon>
        <taxon>Haemaphysalinae</taxon>
        <taxon>Haemaphysalis</taxon>
    </lineage>
</organism>
<name>A0A9J6GB95_HAELO</name>
<evidence type="ECO:0000313" key="10">
    <source>
        <dbReference type="EMBL" id="KAH9372706.1"/>
    </source>
</evidence>